<accession>A0A923MVF5</accession>
<dbReference type="SUPFAM" id="SSF55785">
    <property type="entry name" value="PYP-like sensor domain (PAS domain)"/>
    <property type="match status" value="4"/>
</dbReference>
<dbReference type="InterPro" id="IPR004358">
    <property type="entry name" value="Sig_transdc_His_kin-like_C"/>
</dbReference>
<dbReference type="SUPFAM" id="SSF47384">
    <property type="entry name" value="Homodimeric domain of signal transducing histidine kinase"/>
    <property type="match status" value="1"/>
</dbReference>
<dbReference type="SMART" id="SM00091">
    <property type="entry name" value="PAS"/>
    <property type="match status" value="4"/>
</dbReference>
<feature type="domain" description="PAC" evidence="11">
    <location>
        <begin position="349"/>
        <end position="401"/>
    </location>
</feature>
<dbReference type="GO" id="GO:0007234">
    <property type="term" value="P:osmosensory signaling via phosphorelay pathway"/>
    <property type="evidence" value="ECO:0007669"/>
    <property type="project" value="TreeGrafter"/>
</dbReference>
<evidence type="ECO:0000256" key="5">
    <source>
        <dbReference type="ARBA" id="ARBA00022679"/>
    </source>
</evidence>
<dbReference type="InterPro" id="IPR000700">
    <property type="entry name" value="PAS-assoc_C"/>
</dbReference>
<feature type="domain" description="PAS" evidence="10">
    <location>
        <begin position="402"/>
        <end position="453"/>
    </location>
</feature>
<feature type="compositionally biased region" description="Pro residues" evidence="8">
    <location>
        <begin position="1"/>
        <end position="10"/>
    </location>
</feature>
<sequence>MMRSLPPPRTGAPAQSSGDPTTRTLLKSALRIAGLGCWTWNLSTGAVELSAEAEAIFGGAGPLLTFESWLRWVEPADAGRLPALEQAVLAGQRTFSFEYSFTGPDGSRRRLKTDGEVVSLDEHGTPLVAAGTVLDLGDARPEQPRDAGLSHPGWWSVADRAVSWRWEQDASYRFTLLEGGEQRRIPELEAALGRARWQLPHAVPLASSWGEHIRMLEARLPFREFEYRIGDGARAASFSVSGDPVHDAEGRFHGYRGTAHEITRRVHAEEDARHARLLLRQASRLARVGAWTLGIPGMSVEWTPEAARLFGCASDAPVAWEAAFAALQEPYLSELQDHVAACVAPGRAFRMEARLSLEDGQERWLEIAGEPERSFSGPCRRVIGAVNDVTERKLAAHRLHEVNQQLATTFESITSGFYTLDRQWRFTYANHETERVAQRPRSELLGRSILELFPWFGGSPLHLEYERALSQGRAAHVEVFLDALGVWGEVHAYPSPQGLTVYFQDITDRKLARDALRASEERHRLLFQVSLDALVQVEHGSGRIVAANAAACRMFRMSEARILGRGRCALVAPREPRAAQLLAEVDAAGSGRGCLTLLRGDGTEFDAELSGALFRGADGVVYASVAIRDISERLRQEAEIRALTDSLAEKVRERTLELEAANDELKAFAHSLAHDLRTPIAAITALSHVLEQRMQGAAEKDRQYATRIRQAAQQLDEYVVALLEHARLSQASLTPRRVNLTAMAEAILEDLRMRDPHRAVATHVQPGLATVGDRTLLRMVLENLLGNAWKFTRERPDAQIRFGTTGDADGSSTFCVSDNGAGFDMEYGHKLFGAFERLHTQAEFPGTGIGLANVKRIVARHGGRVWATGTPGAGASFFFALPHGSSEPARPEGPG</sequence>
<keyword evidence="13" id="KW-1185">Reference proteome</keyword>
<dbReference type="GO" id="GO:0030295">
    <property type="term" value="F:protein kinase activator activity"/>
    <property type="evidence" value="ECO:0007669"/>
    <property type="project" value="TreeGrafter"/>
</dbReference>
<dbReference type="Pfam" id="PF13426">
    <property type="entry name" value="PAS_9"/>
    <property type="match status" value="1"/>
</dbReference>
<comment type="subcellular location">
    <subcellularLocation>
        <location evidence="2">Cell inner membrane</location>
        <topology evidence="2">Multi-pass membrane protein</topology>
    </subcellularLocation>
</comment>
<dbReference type="EC" id="2.7.13.3" evidence="3"/>
<evidence type="ECO:0000256" key="7">
    <source>
        <dbReference type="ARBA" id="ARBA00023136"/>
    </source>
</evidence>
<dbReference type="CDD" id="cd00130">
    <property type="entry name" value="PAS"/>
    <property type="match status" value="2"/>
</dbReference>
<dbReference type="InterPro" id="IPR001610">
    <property type="entry name" value="PAC"/>
</dbReference>
<dbReference type="GO" id="GO:0000155">
    <property type="term" value="F:phosphorelay sensor kinase activity"/>
    <property type="evidence" value="ECO:0007669"/>
    <property type="project" value="InterPro"/>
</dbReference>
<evidence type="ECO:0000313" key="12">
    <source>
        <dbReference type="EMBL" id="MBC5785448.1"/>
    </source>
</evidence>
<gene>
    <name evidence="12" type="ORF">H8N03_21045</name>
</gene>
<dbReference type="InterPro" id="IPR036890">
    <property type="entry name" value="HATPase_C_sf"/>
</dbReference>
<dbReference type="CDD" id="cd00082">
    <property type="entry name" value="HisKA"/>
    <property type="match status" value="1"/>
</dbReference>
<dbReference type="InterPro" id="IPR005467">
    <property type="entry name" value="His_kinase_dom"/>
</dbReference>
<name>A0A923MVF5_9BURK</name>
<evidence type="ECO:0000256" key="3">
    <source>
        <dbReference type="ARBA" id="ARBA00012438"/>
    </source>
</evidence>
<dbReference type="Gene3D" id="1.10.287.130">
    <property type="match status" value="1"/>
</dbReference>
<dbReference type="InterPro" id="IPR000014">
    <property type="entry name" value="PAS"/>
</dbReference>
<proteinExistence type="predicted"/>
<evidence type="ECO:0000256" key="4">
    <source>
        <dbReference type="ARBA" id="ARBA00022553"/>
    </source>
</evidence>
<dbReference type="RefSeq" id="WP_187078189.1">
    <property type="nucleotide sequence ID" value="NZ_JACORT010000010.1"/>
</dbReference>
<reference evidence="12" key="1">
    <citation type="submission" date="2020-08" db="EMBL/GenBank/DDBJ databases">
        <title>Ramlibacter sp. USB13 16S ribosomal RNA gene genome sequencing and assembly.</title>
        <authorList>
            <person name="Kang M."/>
        </authorList>
    </citation>
    <scope>NUCLEOTIDE SEQUENCE</scope>
    <source>
        <strain evidence="12">USB13</strain>
    </source>
</reference>
<dbReference type="SMART" id="SM00388">
    <property type="entry name" value="HisKA"/>
    <property type="match status" value="1"/>
</dbReference>
<dbReference type="Pfam" id="PF08448">
    <property type="entry name" value="PAS_4"/>
    <property type="match status" value="1"/>
</dbReference>
<feature type="domain" description="Histidine kinase" evidence="9">
    <location>
        <begin position="671"/>
        <end position="885"/>
    </location>
</feature>
<organism evidence="12 13">
    <name type="scientific">Ramlibacter cellulosilyticus</name>
    <dbReference type="NCBI Taxonomy" id="2764187"/>
    <lineage>
        <taxon>Bacteria</taxon>
        <taxon>Pseudomonadati</taxon>
        <taxon>Pseudomonadota</taxon>
        <taxon>Betaproteobacteria</taxon>
        <taxon>Burkholderiales</taxon>
        <taxon>Comamonadaceae</taxon>
        <taxon>Ramlibacter</taxon>
    </lineage>
</organism>
<dbReference type="Pfam" id="PF00512">
    <property type="entry name" value="HisKA"/>
    <property type="match status" value="1"/>
</dbReference>
<evidence type="ECO:0000259" key="9">
    <source>
        <dbReference type="PROSITE" id="PS50109"/>
    </source>
</evidence>
<evidence type="ECO:0000256" key="8">
    <source>
        <dbReference type="SAM" id="MobiDB-lite"/>
    </source>
</evidence>
<dbReference type="PROSITE" id="PS50112">
    <property type="entry name" value="PAS"/>
    <property type="match status" value="1"/>
</dbReference>
<dbReference type="InterPro" id="IPR050351">
    <property type="entry name" value="BphY/WalK/GraS-like"/>
</dbReference>
<dbReference type="SUPFAM" id="SSF55874">
    <property type="entry name" value="ATPase domain of HSP90 chaperone/DNA topoisomerase II/histidine kinase"/>
    <property type="match status" value="1"/>
</dbReference>
<dbReference type="PANTHER" id="PTHR42878:SF15">
    <property type="entry name" value="BACTERIOPHYTOCHROME"/>
    <property type="match status" value="1"/>
</dbReference>
<dbReference type="Gene3D" id="3.30.450.20">
    <property type="entry name" value="PAS domain"/>
    <property type="match status" value="5"/>
</dbReference>
<dbReference type="GO" id="GO:0005886">
    <property type="term" value="C:plasma membrane"/>
    <property type="evidence" value="ECO:0007669"/>
    <property type="project" value="UniProtKB-SubCell"/>
</dbReference>
<protein>
    <recommendedName>
        <fullName evidence="3">histidine kinase</fullName>
        <ecNumber evidence="3">2.7.13.3</ecNumber>
    </recommendedName>
</protein>
<dbReference type="Pfam" id="PF02518">
    <property type="entry name" value="HATPase_c"/>
    <property type="match status" value="1"/>
</dbReference>
<dbReference type="GO" id="GO:0000156">
    <property type="term" value="F:phosphorelay response regulator activity"/>
    <property type="evidence" value="ECO:0007669"/>
    <property type="project" value="TreeGrafter"/>
</dbReference>
<dbReference type="Proteomes" id="UP000608513">
    <property type="component" value="Unassembled WGS sequence"/>
</dbReference>
<feature type="region of interest" description="Disordered" evidence="8">
    <location>
        <begin position="1"/>
        <end position="21"/>
    </location>
</feature>
<dbReference type="AlphaFoldDB" id="A0A923MVF5"/>
<evidence type="ECO:0000256" key="2">
    <source>
        <dbReference type="ARBA" id="ARBA00004429"/>
    </source>
</evidence>
<comment type="caution">
    <text evidence="12">The sequence shown here is derived from an EMBL/GenBank/DDBJ whole genome shotgun (WGS) entry which is preliminary data.</text>
</comment>
<dbReference type="SMART" id="SM00086">
    <property type="entry name" value="PAC"/>
    <property type="match status" value="4"/>
</dbReference>
<keyword evidence="6" id="KW-0418">Kinase</keyword>
<dbReference type="PANTHER" id="PTHR42878">
    <property type="entry name" value="TWO-COMPONENT HISTIDINE KINASE"/>
    <property type="match status" value="1"/>
</dbReference>
<keyword evidence="4" id="KW-0597">Phosphoprotein</keyword>
<dbReference type="PRINTS" id="PR00344">
    <property type="entry name" value="BCTRLSENSOR"/>
</dbReference>
<dbReference type="InterPro" id="IPR036097">
    <property type="entry name" value="HisK_dim/P_sf"/>
</dbReference>
<dbReference type="Gene3D" id="3.30.565.10">
    <property type="entry name" value="Histidine kinase-like ATPase, C-terminal domain"/>
    <property type="match status" value="1"/>
</dbReference>
<dbReference type="FunFam" id="3.30.565.10:FF:000006">
    <property type="entry name" value="Sensor histidine kinase WalK"/>
    <property type="match status" value="1"/>
</dbReference>
<dbReference type="EMBL" id="JACORT010000010">
    <property type="protein sequence ID" value="MBC5785448.1"/>
    <property type="molecule type" value="Genomic_DNA"/>
</dbReference>
<dbReference type="InterPro" id="IPR003661">
    <property type="entry name" value="HisK_dim/P_dom"/>
</dbReference>
<evidence type="ECO:0000256" key="6">
    <source>
        <dbReference type="ARBA" id="ARBA00022777"/>
    </source>
</evidence>
<dbReference type="PROSITE" id="PS50109">
    <property type="entry name" value="HIS_KIN"/>
    <property type="match status" value="1"/>
</dbReference>
<comment type="catalytic activity">
    <reaction evidence="1">
        <text>ATP + protein L-histidine = ADP + protein N-phospho-L-histidine.</text>
        <dbReference type="EC" id="2.7.13.3"/>
    </reaction>
</comment>
<evidence type="ECO:0000259" key="11">
    <source>
        <dbReference type="PROSITE" id="PS50113"/>
    </source>
</evidence>
<keyword evidence="7" id="KW-0472">Membrane</keyword>
<dbReference type="InterPro" id="IPR013656">
    <property type="entry name" value="PAS_4"/>
</dbReference>
<keyword evidence="5" id="KW-0808">Transferase</keyword>
<dbReference type="SMART" id="SM00387">
    <property type="entry name" value="HATPase_c"/>
    <property type="match status" value="1"/>
</dbReference>
<evidence type="ECO:0000259" key="10">
    <source>
        <dbReference type="PROSITE" id="PS50112"/>
    </source>
</evidence>
<dbReference type="InterPro" id="IPR003594">
    <property type="entry name" value="HATPase_dom"/>
</dbReference>
<dbReference type="InterPro" id="IPR035965">
    <property type="entry name" value="PAS-like_dom_sf"/>
</dbReference>
<dbReference type="NCBIfam" id="TIGR00229">
    <property type="entry name" value="sensory_box"/>
    <property type="match status" value="2"/>
</dbReference>
<dbReference type="PROSITE" id="PS50113">
    <property type="entry name" value="PAC"/>
    <property type="match status" value="1"/>
</dbReference>
<evidence type="ECO:0000256" key="1">
    <source>
        <dbReference type="ARBA" id="ARBA00000085"/>
    </source>
</evidence>
<evidence type="ECO:0000313" key="13">
    <source>
        <dbReference type="Proteomes" id="UP000608513"/>
    </source>
</evidence>